<dbReference type="EMBL" id="DUIH01000021">
    <property type="protein sequence ID" value="HIH70164.1"/>
    <property type="molecule type" value="Genomic_DNA"/>
</dbReference>
<accession>A0A832RXI0</accession>
<proteinExistence type="inferred from homology"/>
<protein>
    <recommendedName>
        <fullName evidence="1">UPF0285 protein HA299_06105</fullName>
    </recommendedName>
</protein>
<dbReference type="NCBIfam" id="TIGR03281">
    <property type="entry name" value="methan_mark_12"/>
    <property type="match status" value="1"/>
</dbReference>
<dbReference type="Proteomes" id="UP000600363">
    <property type="component" value="Unassembled WGS sequence"/>
</dbReference>
<evidence type="ECO:0000256" key="1">
    <source>
        <dbReference type="HAMAP-Rule" id="MF_01087"/>
    </source>
</evidence>
<dbReference type="SUPFAM" id="SSF53067">
    <property type="entry name" value="Actin-like ATPase domain"/>
    <property type="match status" value="1"/>
</dbReference>
<gene>
    <name evidence="2" type="ORF">HA299_06105</name>
</gene>
<comment type="caution">
    <text evidence="2">The sequence shown here is derived from an EMBL/GenBank/DDBJ whole genome shotgun (WGS) entry which is preliminary data.</text>
</comment>
<evidence type="ECO:0000313" key="3">
    <source>
        <dbReference type="Proteomes" id="UP000600363"/>
    </source>
</evidence>
<dbReference type="HAMAP" id="MF_01087">
    <property type="entry name" value="UPF0285"/>
    <property type="match status" value="1"/>
</dbReference>
<dbReference type="InterPro" id="IPR043129">
    <property type="entry name" value="ATPase_NBD"/>
</dbReference>
<sequence>MSVFLGIEHGTGAIRLATLDGRTLALPRKEAALMSCEDVMDRIQQGLGIGAEDVDMAAITYSMGDAITRITPIERVPNRGIVRGDGAGVHIGGGTRVFDAIRASGMRAVVVCGFHRGNCPDARMNVFSHGASPEKIGIAYHVYQMGYESFVVSDVSSNTVSLAVADGRLVGAIDACIFAPGAVHGPLDLDAIRKVDDGTMSANEAFSKGGVLKLHKGYTSIEELLERDREAGRRALDTIALFAAMEMAACEVLVRDYTDGSVKMVLTGSIGALAEVAHRVRRHLGRDVHTTNGWSAALGCAQIARAVAGGCQHILGIEVEPF</sequence>
<dbReference type="AlphaFoldDB" id="A0A832RXI0"/>
<comment type="similarity">
    <text evidence="1">Belongs to the UPF0285 family.</text>
</comment>
<name>A0A832RXI0_9EURY</name>
<evidence type="ECO:0000313" key="2">
    <source>
        <dbReference type="EMBL" id="HIH70164.1"/>
    </source>
</evidence>
<dbReference type="InterPro" id="IPR016735">
    <property type="entry name" value="Methan_mark_12"/>
</dbReference>
<reference evidence="2" key="1">
    <citation type="journal article" date="2020" name="bioRxiv">
        <title>A rank-normalized archaeal taxonomy based on genome phylogeny resolves widespread incomplete and uneven classifications.</title>
        <authorList>
            <person name="Rinke C."/>
            <person name="Chuvochina M."/>
            <person name="Mussig A.J."/>
            <person name="Chaumeil P.-A."/>
            <person name="Waite D.W."/>
            <person name="Whitman W.B."/>
            <person name="Parks D.H."/>
            <person name="Hugenholtz P."/>
        </authorList>
    </citation>
    <scope>NUCLEOTIDE SEQUENCE</scope>
    <source>
        <strain evidence="2">UBA12518</strain>
    </source>
</reference>
<organism evidence="2 3">
    <name type="scientific">Methermicoccus shengliensis</name>
    <dbReference type="NCBI Taxonomy" id="660064"/>
    <lineage>
        <taxon>Archaea</taxon>
        <taxon>Methanobacteriati</taxon>
        <taxon>Methanobacteriota</taxon>
        <taxon>Stenosarchaea group</taxon>
        <taxon>Methanomicrobia</taxon>
        <taxon>Methanosarcinales</taxon>
        <taxon>Methermicoccaceae</taxon>
        <taxon>Methermicoccus</taxon>
    </lineage>
</organism>
<dbReference type="RefSeq" id="WP_042684822.1">
    <property type="nucleotide sequence ID" value="NZ_DUIH01000021.1"/>
</dbReference>